<keyword evidence="3 9" id="KW-0812">Transmembrane</keyword>
<feature type="domain" description="SSD" evidence="11">
    <location>
        <begin position="246"/>
        <end position="410"/>
    </location>
</feature>
<dbReference type="InterPro" id="IPR002202">
    <property type="entry name" value="HMG_CoA_Rdtase"/>
</dbReference>
<name>A0AAD7V820_9FUNG</name>
<dbReference type="EC" id="1.1.1.34" evidence="9"/>
<comment type="caution">
    <text evidence="12">The sequence shown here is derived from an EMBL/GenBank/DDBJ whole genome shotgun (WGS) entry which is preliminary data.</text>
</comment>
<dbReference type="InterPro" id="IPR023282">
    <property type="entry name" value="HMG_CoA_Rdtase_N"/>
</dbReference>
<keyword evidence="6 9" id="KW-1133">Transmembrane helix</keyword>
<dbReference type="GeneID" id="83210704"/>
<evidence type="ECO:0000256" key="1">
    <source>
        <dbReference type="ARBA" id="ARBA00004477"/>
    </source>
</evidence>
<reference evidence="12 13" key="1">
    <citation type="submission" date="2023-03" db="EMBL/GenBank/DDBJ databases">
        <title>Genome sequence of Lichtheimia ornata CBS 291.66.</title>
        <authorList>
            <person name="Mohabir J.T."/>
            <person name="Shea T.P."/>
            <person name="Kurbessoian T."/>
            <person name="Berby B."/>
            <person name="Fontaine J."/>
            <person name="Livny J."/>
            <person name="Gnirke A."/>
            <person name="Stajich J.E."/>
            <person name="Cuomo C.A."/>
        </authorList>
    </citation>
    <scope>NUCLEOTIDE SEQUENCE [LARGE SCALE GENOMIC DNA]</scope>
    <source>
        <strain evidence="12">CBS 291.66</strain>
    </source>
</reference>
<evidence type="ECO:0000256" key="4">
    <source>
        <dbReference type="ARBA" id="ARBA00022824"/>
    </source>
</evidence>
<feature type="transmembrane region" description="Helical" evidence="9">
    <location>
        <begin position="385"/>
        <end position="406"/>
    </location>
</feature>
<organism evidence="12 13">
    <name type="scientific">Lichtheimia ornata</name>
    <dbReference type="NCBI Taxonomy" id="688661"/>
    <lineage>
        <taxon>Eukaryota</taxon>
        <taxon>Fungi</taxon>
        <taxon>Fungi incertae sedis</taxon>
        <taxon>Mucoromycota</taxon>
        <taxon>Mucoromycotina</taxon>
        <taxon>Mucoromycetes</taxon>
        <taxon>Mucorales</taxon>
        <taxon>Lichtheimiaceae</taxon>
        <taxon>Lichtheimia</taxon>
    </lineage>
</organism>
<dbReference type="SUPFAM" id="SSF55035">
    <property type="entry name" value="NAD-binding domain of HMG-CoA reductase"/>
    <property type="match status" value="1"/>
</dbReference>
<feature type="transmembrane region" description="Helical" evidence="9">
    <location>
        <begin position="305"/>
        <end position="322"/>
    </location>
</feature>
<feature type="transmembrane region" description="Helical" evidence="9">
    <location>
        <begin position="32"/>
        <end position="53"/>
    </location>
</feature>
<dbReference type="Gene3D" id="3.30.70.420">
    <property type="entry name" value="Hydroxymethylglutaryl-CoA reductase, class I/II, NAD/NADP-binding domain"/>
    <property type="match status" value="1"/>
</dbReference>
<evidence type="ECO:0000256" key="5">
    <source>
        <dbReference type="ARBA" id="ARBA00022857"/>
    </source>
</evidence>
<dbReference type="PROSITE" id="PS00318">
    <property type="entry name" value="HMG_COA_REDUCTASE_2"/>
    <property type="match status" value="1"/>
</dbReference>
<dbReference type="GO" id="GO:0005778">
    <property type="term" value="C:peroxisomal membrane"/>
    <property type="evidence" value="ECO:0007669"/>
    <property type="project" value="TreeGrafter"/>
</dbReference>
<evidence type="ECO:0000256" key="7">
    <source>
        <dbReference type="ARBA" id="ARBA00023002"/>
    </source>
</evidence>
<dbReference type="PROSITE" id="PS00066">
    <property type="entry name" value="HMG_COA_REDUCTASE_1"/>
    <property type="match status" value="1"/>
</dbReference>
<dbReference type="PANTHER" id="PTHR10572">
    <property type="entry name" value="3-HYDROXY-3-METHYLGLUTARYL-COENZYME A REDUCTASE"/>
    <property type="match status" value="1"/>
</dbReference>
<keyword evidence="5 9" id="KW-0521">NADP</keyword>
<dbReference type="EMBL" id="JARTCD010000010">
    <property type="protein sequence ID" value="KAJ8661068.1"/>
    <property type="molecule type" value="Genomic_DNA"/>
</dbReference>
<evidence type="ECO:0000259" key="11">
    <source>
        <dbReference type="PROSITE" id="PS50156"/>
    </source>
</evidence>
<dbReference type="GO" id="GO:0008299">
    <property type="term" value="P:isoprenoid biosynthetic process"/>
    <property type="evidence" value="ECO:0007669"/>
    <property type="project" value="InterPro"/>
</dbReference>
<comment type="catalytic activity">
    <reaction evidence="9">
        <text>(R)-mevalonate + 2 NADP(+) + CoA = (3S)-3-hydroxy-3-methylglutaryl-CoA + 2 NADPH + 2 H(+)</text>
        <dbReference type="Rhea" id="RHEA:15989"/>
        <dbReference type="ChEBI" id="CHEBI:15378"/>
        <dbReference type="ChEBI" id="CHEBI:36464"/>
        <dbReference type="ChEBI" id="CHEBI:43074"/>
        <dbReference type="ChEBI" id="CHEBI:57287"/>
        <dbReference type="ChEBI" id="CHEBI:57783"/>
        <dbReference type="ChEBI" id="CHEBI:58349"/>
        <dbReference type="EC" id="1.1.1.34"/>
    </reaction>
</comment>
<evidence type="ECO:0000313" key="12">
    <source>
        <dbReference type="EMBL" id="KAJ8661068.1"/>
    </source>
</evidence>
<dbReference type="InterPro" id="IPR023074">
    <property type="entry name" value="HMG_CoA_Rdtase_cat_sf"/>
</dbReference>
<dbReference type="PROSITE" id="PS50065">
    <property type="entry name" value="HMG_COA_REDUCTASE_4"/>
    <property type="match status" value="1"/>
</dbReference>
<keyword evidence="13" id="KW-1185">Reference proteome</keyword>
<dbReference type="RefSeq" id="XP_058345981.1">
    <property type="nucleotide sequence ID" value="XM_058483362.1"/>
</dbReference>
<dbReference type="CDD" id="cd00643">
    <property type="entry name" value="HMG-CoA_reductase_classI"/>
    <property type="match status" value="1"/>
</dbReference>
<dbReference type="Proteomes" id="UP001234581">
    <property type="component" value="Unassembled WGS sequence"/>
</dbReference>
<dbReference type="PROSITE" id="PS01192">
    <property type="entry name" value="HMG_COA_REDUCTASE_3"/>
    <property type="match status" value="1"/>
</dbReference>
<feature type="region of interest" description="Disordered" evidence="10">
    <location>
        <begin position="609"/>
        <end position="635"/>
    </location>
</feature>
<dbReference type="GO" id="GO:0006696">
    <property type="term" value="P:ergosterol biosynthetic process"/>
    <property type="evidence" value="ECO:0007669"/>
    <property type="project" value="TreeGrafter"/>
</dbReference>
<dbReference type="FunFam" id="1.10.3270.10:FF:000001">
    <property type="entry name" value="3-hydroxy-3-methylglutaryl coenzyme A reductase"/>
    <property type="match status" value="1"/>
</dbReference>
<dbReference type="PRINTS" id="PR00071">
    <property type="entry name" value="HMGCOARDTASE"/>
</dbReference>
<dbReference type="GO" id="GO:0015936">
    <property type="term" value="P:coenzyme A metabolic process"/>
    <property type="evidence" value="ECO:0007669"/>
    <property type="project" value="InterPro"/>
</dbReference>
<comment type="similarity">
    <text evidence="2 9">Belongs to the HMG-CoA reductase family.</text>
</comment>
<dbReference type="PANTHER" id="PTHR10572:SF24">
    <property type="entry name" value="3-HYDROXY-3-METHYLGLUTARYL-COENZYME A REDUCTASE"/>
    <property type="match status" value="1"/>
</dbReference>
<dbReference type="Pfam" id="PF00368">
    <property type="entry name" value="HMG-CoA_red"/>
    <property type="match status" value="1"/>
</dbReference>
<keyword evidence="4 9" id="KW-0256">Endoplasmic reticulum</keyword>
<evidence type="ECO:0000313" key="13">
    <source>
        <dbReference type="Proteomes" id="UP001234581"/>
    </source>
</evidence>
<proteinExistence type="inferred from homology"/>
<feature type="transmembrane region" description="Helical" evidence="9">
    <location>
        <begin position="277"/>
        <end position="299"/>
    </location>
</feature>
<dbReference type="InterPro" id="IPR009023">
    <property type="entry name" value="HMG_CoA_Rdtase_NAD(P)-bd_sf"/>
</dbReference>
<dbReference type="InterPro" id="IPR023076">
    <property type="entry name" value="HMG_CoA_Rdtase_CS"/>
</dbReference>
<dbReference type="FunFam" id="3.30.70.420:FF:000001">
    <property type="entry name" value="3-hydroxy-3-methylglutaryl coenzyme A reductase"/>
    <property type="match status" value="1"/>
</dbReference>
<feature type="transmembrane region" description="Helical" evidence="9">
    <location>
        <begin position="245"/>
        <end position="265"/>
    </location>
</feature>
<dbReference type="PROSITE" id="PS50156">
    <property type="entry name" value="SSD"/>
    <property type="match status" value="1"/>
</dbReference>
<keyword evidence="8 9" id="KW-0472">Membrane</keyword>
<dbReference type="InterPro" id="IPR000731">
    <property type="entry name" value="SSD"/>
</dbReference>
<evidence type="ECO:0000256" key="10">
    <source>
        <dbReference type="SAM" id="MobiDB-lite"/>
    </source>
</evidence>
<evidence type="ECO:0000256" key="9">
    <source>
        <dbReference type="RuleBase" id="RU361219"/>
    </source>
</evidence>
<dbReference type="InterPro" id="IPR004554">
    <property type="entry name" value="HMG_CoA_Rdtase_eu_arc"/>
</dbReference>
<comment type="subcellular location">
    <subcellularLocation>
        <location evidence="1 9">Endoplasmic reticulum membrane</location>
        <topology evidence="1 9">Multi-pass membrane protein</topology>
    </subcellularLocation>
</comment>
<gene>
    <name evidence="12" type="ORF">O0I10_003291</name>
</gene>
<protein>
    <recommendedName>
        <fullName evidence="9">3-hydroxy-3-methylglutaryl coenzyme A reductase</fullName>
        <shortName evidence="9">HMG-CoA reductase</shortName>
        <ecNumber evidence="9">1.1.1.34</ecNumber>
    </recommendedName>
</protein>
<dbReference type="FunFam" id="3.90.770.10:FF:000001">
    <property type="entry name" value="3-hydroxy-3-methylglutaryl coenzyme A reductase"/>
    <property type="match status" value="1"/>
</dbReference>
<dbReference type="InterPro" id="IPR053958">
    <property type="entry name" value="HMGCR/SNAP/NPC1-like_SSD"/>
</dbReference>
<accession>A0AAD7V820</accession>
<comment type="pathway">
    <text evidence="9">Metabolic intermediate biosynthesis; (R)-mevalonate biosynthesis; (R)-mevalonate from acetyl-CoA: step 3/3.</text>
</comment>
<evidence type="ECO:0000256" key="6">
    <source>
        <dbReference type="ARBA" id="ARBA00022989"/>
    </source>
</evidence>
<dbReference type="Gene3D" id="3.90.770.10">
    <property type="entry name" value="3-hydroxy-3-methylglutaryl-coenzyme A Reductase, Chain A, domain 2"/>
    <property type="match status" value="1"/>
</dbReference>
<sequence length="1075" mass="117313">MTRMGALALRSLPALLGNGIHRGVMVSIRNPIEMVVAILLLASFSYFTLYNLARTFDILSGTSNTRRRLLYPATIVYPASSSRALNHSNDSLENALRIHLIQIAVSDPSHNSTTMADLNHAIMHQVTVPDDSHATRLQFSYSQDLCYQPSGSNGCSELSALTTTTKRDNDDDTMVTLWYALDGTSLFRRDLVRQWTHKIQQLPPIGNLVSQQSQEKKENVLAWAFIITRNVVLRINELIEMADNVDIMVILVGYLMMVFTFGSLYINMRRMGSRYTLATAVIANGLFAFMLALLSVHVLDVEPSPVVLAEAVPFLVVTIGFERPYKLTKRVMEFSREKPLTRQDVQHTILRAVDTVASPIARDCSIEIIVLALGAKSGITGLREFCFLSAMLLAFDLVMLFTWYIAVLTLKLELRRIREISGEKASSSGTTSSTTSEMSFIRRTMVMALSDDTNAGTETSRDFGLQQQKSDGSVIGRLKLIMIVVFVAMHVFEFCTAFQSGPRVDVNDEPVTHVLSQLQGLHKASDASSRPLVVEVAPPLLFQVPSSRLLLANGWIPESIIQSLDTLSDIYAVYIQHPVISQWLALGLLVSLFLNTYLFNVAKQPKQLAPEQQSNADKQHHHHSSTRTSSPPYHHITKRSIDESQRLLKTTPDTLDDEEVIRLVQANKLAPYSLEKALRNFERAASIRRCLISRASTTKTLESSILPLKGYDYEKVFGACCENVIGYMPLPVGVAGPLRIDGNDIHIPMATTEGCLVASTARGCKAINKGSGARTIVTADGMSRGPCLSFPNIIQAGECKHWIENEGNFILTEAFNSTSRFARLRQLKVTLAGKLIYVRFTTTTGDAMGMNMISKGCEKALSVLGEHFGDMQIVSLSGNYCTDKKPAAINWIEGRGKSVVAEAVIPGSVVEKVLKTTVGAIVELNISKNLVGSAMAGSVGGFNAHAANILTAIYLASGQDPAQNVESSNCITLMDAVNDGKDLHITCTMPSIEVGTVGGGTMLPPQQAILDMLGVRGPHPTIPGNNARYLARIVCAAVMAGELSLCAALAAGDLVKAHMAHNRASNSTPPSCIKS</sequence>
<dbReference type="InterPro" id="IPR009029">
    <property type="entry name" value="HMG_CoA_Rdtase_sub-bd_dom_sf"/>
</dbReference>
<dbReference type="GO" id="GO:0004420">
    <property type="term" value="F:hydroxymethylglutaryl-CoA reductase (NADPH) activity"/>
    <property type="evidence" value="ECO:0007669"/>
    <property type="project" value="UniProtKB-EC"/>
</dbReference>
<dbReference type="GO" id="GO:0005789">
    <property type="term" value="C:endoplasmic reticulum membrane"/>
    <property type="evidence" value="ECO:0007669"/>
    <property type="project" value="UniProtKB-SubCell"/>
</dbReference>
<dbReference type="AlphaFoldDB" id="A0AAD7V820"/>
<dbReference type="NCBIfam" id="TIGR00533">
    <property type="entry name" value="HMG_CoA_R_NADP"/>
    <property type="match status" value="1"/>
</dbReference>
<evidence type="ECO:0000256" key="3">
    <source>
        <dbReference type="ARBA" id="ARBA00022692"/>
    </source>
</evidence>
<evidence type="ECO:0000256" key="8">
    <source>
        <dbReference type="ARBA" id="ARBA00023136"/>
    </source>
</evidence>
<dbReference type="Gene3D" id="1.10.3270.10">
    <property type="entry name" value="HMGR, N-terminal domain"/>
    <property type="match status" value="1"/>
</dbReference>
<evidence type="ECO:0000256" key="2">
    <source>
        <dbReference type="ARBA" id="ARBA00007661"/>
    </source>
</evidence>
<dbReference type="SUPFAM" id="SSF56542">
    <property type="entry name" value="Substrate-binding domain of HMG-CoA reductase"/>
    <property type="match status" value="1"/>
</dbReference>
<keyword evidence="7 9" id="KW-0560">Oxidoreductase</keyword>
<dbReference type="Pfam" id="PF12349">
    <property type="entry name" value="Sterol-sensing"/>
    <property type="match status" value="1"/>
</dbReference>